<evidence type="ECO:0000259" key="2">
    <source>
        <dbReference type="SMART" id="SM01024"/>
    </source>
</evidence>
<reference evidence="3 4" key="1">
    <citation type="submission" date="2024-03" db="EMBL/GenBank/DDBJ databases">
        <title>Aureococcus anophagefferens CCMP1851 and Kratosvirus quantuckense: Draft genome of a second virus-susceptible host strain in the model system.</title>
        <authorList>
            <person name="Chase E."/>
            <person name="Truchon A.R."/>
            <person name="Schepens W."/>
            <person name="Wilhelm S.W."/>
        </authorList>
    </citation>
    <scope>NUCLEOTIDE SEQUENCE [LARGE SCALE GENOMIC DNA]</scope>
    <source>
        <strain evidence="3 4">CCMP1851</strain>
    </source>
</reference>
<organism evidence="3 4">
    <name type="scientific">Aureococcus anophagefferens</name>
    <name type="common">Harmful bloom alga</name>
    <dbReference type="NCBI Taxonomy" id="44056"/>
    <lineage>
        <taxon>Eukaryota</taxon>
        <taxon>Sar</taxon>
        <taxon>Stramenopiles</taxon>
        <taxon>Ochrophyta</taxon>
        <taxon>Pelagophyceae</taxon>
        <taxon>Pelagomonadales</taxon>
        <taxon>Pelagomonadaceae</taxon>
        <taxon>Aureococcus</taxon>
    </lineage>
</organism>
<proteinExistence type="predicted"/>
<name>A0ABR1G8T5_AURAN</name>
<dbReference type="Pfam" id="PF08740">
    <property type="entry name" value="BCS1_N"/>
    <property type="match status" value="1"/>
</dbReference>
<evidence type="ECO:0000313" key="3">
    <source>
        <dbReference type="EMBL" id="KAK7249571.1"/>
    </source>
</evidence>
<evidence type="ECO:0000256" key="1">
    <source>
        <dbReference type="ARBA" id="ARBA00004325"/>
    </source>
</evidence>
<dbReference type="Gene3D" id="3.40.50.300">
    <property type="entry name" value="P-loop containing nucleotide triphosphate hydrolases"/>
    <property type="match status" value="1"/>
</dbReference>
<dbReference type="SMART" id="SM01024">
    <property type="entry name" value="BCS1_N"/>
    <property type="match status" value="1"/>
</dbReference>
<keyword evidence="4" id="KW-1185">Reference proteome</keyword>
<evidence type="ECO:0000313" key="4">
    <source>
        <dbReference type="Proteomes" id="UP001363151"/>
    </source>
</evidence>
<dbReference type="SUPFAM" id="SSF52540">
    <property type="entry name" value="P-loop containing nucleoside triphosphate hydrolases"/>
    <property type="match status" value="1"/>
</dbReference>
<accession>A0ABR1G8T5</accession>
<dbReference type="InterPro" id="IPR003959">
    <property type="entry name" value="ATPase_AAA_core"/>
</dbReference>
<dbReference type="InterPro" id="IPR050747">
    <property type="entry name" value="Mitochondrial_chaperone_BCS1"/>
</dbReference>
<dbReference type="InterPro" id="IPR027417">
    <property type="entry name" value="P-loop_NTPase"/>
</dbReference>
<dbReference type="PANTHER" id="PTHR23070">
    <property type="entry name" value="BCS1 AAA-TYPE ATPASE"/>
    <property type="match status" value="1"/>
</dbReference>
<comment type="subcellular location">
    <subcellularLocation>
        <location evidence="1">Mitochondrion membrane</location>
    </subcellularLocation>
</comment>
<gene>
    <name evidence="3" type="ORF">SO694_0031006</name>
</gene>
<dbReference type="EMBL" id="JBBJCI010000049">
    <property type="protein sequence ID" value="KAK7249571.1"/>
    <property type="molecule type" value="Genomic_DNA"/>
</dbReference>
<feature type="domain" description="BCS1 N-terminal" evidence="2">
    <location>
        <begin position="44"/>
        <end position="214"/>
    </location>
</feature>
<dbReference type="InterPro" id="IPR014851">
    <property type="entry name" value="BCS1_N"/>
</dbReference>
<dbReference type="Proteomes" id="UP001363151">
    <property type="component" value="Unassembled WGS sequence"/>
</dbReference>
<comment type="caution">
    <text evidence="3">The sequence shown here is derived from an EMBL/GenBank/DDBJ whole genome shotgun (WGS) entry which is preliminary data.</text>
</comment>
<protein>
    <submittedName>
        <fullName evidence="3">Mitochondrial chaperone BCS1</fullName>
    </submittedName>
</protein>
<dbReference type="Pfam" id="PF00004">
    <property type="entry name" value="AAA"/>
    <property type="match status" value="1"/>
</dbReference>
<sequence length="335" mass="35593">MSLALASQRVSGRVGGGRTLTSFVDVLSTYLQGNAVASGGLTVLVAGSALALTQKAAASASALLLRRFVARADFDSRDDSYRWMVSWLASQRVVGEARAYTVTTTLRRLGATGDDGGDEGVYLLPSGSSLLRFGRKWALLRRERSDDDAKSSKERESLTLWVLGGSKDDLRAVVDAAKAHYASTRRRTTSVYALEDYGSWALVATRAARPLASVVLNDPDAAAALRDDCATFLASEALYARRGIPYRRGYLLHGAPGTGKTSAALAVAAELERTHGLRGLYVVSPALDELNDATFAEALRNAKSPSILLIEDVDAAFSAREGRNANGLTRGGSCS</sequence>